<evidence type="ECO:0000256" key="4">
    <source>
        <dbReference type="PROSITE-ProRule" id="PRU00267"/>
    </source>
</evidence>
<dbReference type="EMBL" id="MNPL01023340">
    <property type="protein sequence ID" value="OQR68770.1"/>
    <property type="molecule type" value="Genomic_DNA"/>
</dbReference>
<organism evidence="7 8">
    <name type="scientific">Tropilaelaps mercedesae</name>
    <dbReference type="NCBI Taxonomy" id="418985"/>
    <lineage>
        <taxon>Eukaryota</taxon>
        <taxon>Metazoa</taxon>
        <taxon>Ecdysozoa</taxon>
        <taxon>Arthropoda</taxon>
        <taxon>Chelicerata</taxon>
        <taxon>Arachnida</taxon>
        <taxon>Acari</taxon>
        <taxon>Parasitiformes</taxon>
        <taxon>Mesostigmata</taxon>
        <taxon>Gamasina</taxon>
        <taxon>Dermanyssoidea</taxon>
        <taxon>Laelapidae</taxon>
        <taxon>Tropilaelaps</taxon>
    </lineage>
</organism>
<feature type="region of interest" description="Disordered" evidence="5">
    <location>
        <begin position="407"/>
        <end position="441"/>
    </location>
</feature>
<dbReference type="SUPFAM" id="SSF47095">
    <property type="entry name" value="HMG-box"/>
    <property type="match status" value="2"/>
</dbReference>
<feature type="domain" description="HMG box" evidence="6">
    <location>
        <begin position="140"/>
        <end position="212"/>
    </location>
</feature>
<accession>A0A1V9X597</accession>
<dbReference type="PANTHER" id="PTHR46318:SF3">
    <property type="entry name" value="UPSTREAM BINDING TRANSCRIPTION FACTOR"/>
    <property type="match status" value="1"/>
</dbReference>
<keyword evidence="8" id="KW-1185">Reference proteome</keyword>
<evidence type="ECO:0000256" key="1">
    <source>
        <dbReference type="ARBA" id="ARBA00004123"/>
    </source>
</evidence>
<dbReference type="STRING" id="418985.A0A1V9X597"/>
<comment type="subcellular location">
    <subcellularLocation>
        <location evidence="1">Nucleus</location>
    </subcellularLocation>
</comment>
<dbReference type="InterPro" id="IPR009071">
    <property type="entry name" value="HMG_box_dom"/>
</dbReference>
<dbReference type="PANTHER" id="PTHR46318">
    <property type="entry name" value="UPSTREAM BINDING TRANSCRIPTION FACTOR"/>
    <property type="match status" value="1"/>
</dbReference>
<evidence type="ECO:0000313" key="8">
    <source>
        <dbReference type="Proteomes" id="UP000192247"/>
    </source>
</evidence>
<dbReference type="GO" id="GO:0003677">
    <property type="term" value="F:DNA binding"/>
    <property type="evidence" value="ECO:0007669"/>
    <property type="project" value="UniProtKB-UniRule"/>
</dbReference>
<evidence type="ECO:0000313" key="7">
    <source>
        <dbReference type="EMBL" id="OQR68770.1"/>
    </source>
</evidence>
<dbReference type="PROSITE" id="PS50118">
    <property type="entry name" value="HMG_BOX_2"/>
    <property type="match status" value="2"/>
</dbReference>
<name>A0A1V9X597_9ACAR</name>
<dbReference type="InterPro" id="IPR051762">
    <property type="entry name" value="UBF1"/>
</dbReference>
<protein>
    <submittedName>
        <fullName evidence="7">Nucleolar transcription factor 1-like</fullName>
    </submittedName>
</protein>
<evidence type="ECO:0000256" key="2">
    <source>
        <dbReference type="ARBA" id="ARBA00023125"/>
    </source>
</evidence>
<dbReference type="SMART" id="SM00398">
    <property type="entry name" value="HMG"/>
    <property type="match status" value="3"/>
</dbReference>
<evidence type="ECO:0000256" key="3">
    <source>
        <dbReference type="ARBA" id="ARBA00023242"/>
    </source>
</evidence>
<comment type="caution">
    <text evidence="7">The sequence shown here is derived from an EMBL/GenBank/DDBJ whole genome shotgun (WGS) entry which is preliminary data.</text>
</comment>
<evidence type="ECO:0000259" key="6">
    <source>
        <dbReference type="PROSITE" id="PS50118"/>
    </source>
</evidence>
<keyword evidence="2 4" id="KW-0238">DNA-binding</keyword>
<dbReference type="InParanoid" id="A0A1V9X597"/>
<feature type="DNA-binding region" description="HMG box" evidence="4">
    <location>
        <begin position="140"/>
        <end position="212"/>
    </location>
</feature>
<sequence>MSESLNFSFRHVEEDEQPALQPLMRALTGRTARPVGGDQVVLYDWPMNDLKTLCTRVKEASLRMPRSTTIIYTKTETRMDWSQVAFDDHTAEECRIKWQQLSANVRNFRTISEIITDTERWLDSKPRRAKQALADHPDKPSKPATIFIRYMIAELPQLKAQYPNLSHREIIRKIGEMYKSLPPAKIDQLKASWLAEQEEYTARLEKFYAAHPEAAPYTRQTNTSLAGHKPETGFMLFAAEKAKDPKFANATKEELRTKWVKLKDQKKVTYIEAALMANQQNESQSLTMMPKAKCDILTKDEREVYDRFLGKPTRPPQTGFALFKSIASVELKDLSTAERNKEFHERWSLMSRAEQSKFNNEIKLMKQTFDHDMTEYLKKLKQREQLLMENRPGISAKMSQALTNGQSLLSLPKRPRLPSESTYGAGDNSLMSLTRSPTKNESSSALKDLKFAGVKLTSPHSDQESADDVNAVTAFPSKQKSSEDLVAPTGKVSSPAKDQLTSPTKRKLSNTIDTPAKIDHTKVTALRCYQESELENWREVNPDLSDKKLLKSIAAAFEELPEKKKAKWARRAEKRLRKMSVGGV</sequence>
<dbReference type="Pfam" id="PF00505">
    <property type="entry name" value="HMG_box"/>
    <property type="match status" value="1"/>
</dbReference>
<dbReference type="AlphaFoldDB" id="A0A1V9X597"/>
<dbReference type="OrthoDB" id="6503880at2759"/>
<dbReference type="InterPro" id="IPR036910">
    <property type="entry name" value="HMG_box_dom_sf"/>
</dbReference>
<feature type="compositionally biased region" description="Polar residues" evidence="5">
    <location>
        <begin position="429"/>
        <end position="441"/>
    </location>
</feature>
<reference evidence="7 8" key="1">
    <citation type="journal article" date="2017" name="Gigascience">
        <title>Draft genome of the honey bee ectoparasitic mite, Tropilaelaps mercedesae, is shaped by the parasitic life history.</title>
        <authorList>
            <person name="Dong X."/>
            <person name="Armstrong S.D."/>
            <person name="Xia D."/>
            <person name="Makepeace B.L."/>
            <person name="Darby A.C."/>
            <person name="Kadowaki T."/>
        </authorList>
    </citation>
    <scope>NUCLEOTIDE SEQUENCE [LARGE SCALE GENOMIC DNA]</scope>
    <source>
        <strain evidence="7">Wuxi-XJTLU</strain>
    </source>
</reference>
<dbReference type="GO" id="GO:0005634">
    <property type="term" value="C:nucleus"/>
    <property type="evidence" value="ECO:0007669"/>
    <property type="project" value="UniProtKB-SubCell"/>
</dbReference>
<feature type="DNA-binding region" description="HMG box" evidence="4">
    <location>
        <begin position="313"/>
        <end position="377"/>
    </location>
</feature>
<proteinExistence type="predicted"/>
<keyword evidence="3 4" id="KW-0539">Nucleus</keyword>
<feature type="domain" description="HMG box" evidence="6">
    <location>
        <begin position="313"/>
        <end position="377"/>
    </location>
</feature>
<dbReference type="Gene3D" id="1.10.30.10">
    <property type="entry name" value="High mobility group box domain"/>
    <property type="match status" value="3"/>
</dbReference>
<dbReference type="Proteomes" id="UP000192247">
    <property type="component" value="Unassembled WGS sequence"/>
</dbReference>
<evidence type="ECO:0000256" key="5">
    <source>
        <dbReference type="SAM" id="MobiDB-lite"/>
    </source>
</evidence>
<gene>
    <name evidence="7" type="ORF">BIW11_12693</name>
</gene>
<feature type="region of interest" description="Disordered" evidence="5">
    <location>
        <begin position="476"/>
        <end position="507"/>
    </location>
</feature>